<feature type="domain" description="RNA-binding protein vts1-like alpha-helical" evidence="1">
    <location>
        <begin position="4"/>
        <end position="48"/>
    </location>
</feature>
<evidence type="ECO:0000313" key="3">
    <source>
        <dbReference type="Proteomes" id="UP000694941"/>
    </source>
</evidence>
<sequence>MVCKEEIYAWFKHLNGSSRIEIICNLLNMCLPLELRFFGTCLEDLGRKDFGVFRDVEPKANNIKDISDITSNSIILLSDRIGRSKLIVFLALLNSSNRVGANVLYNVLTNCLENEEIEICLVDNKAASEILLLFTMAFHHPAFTFEQKSRLAERLESIEKFCSSAFLNDKPLTSSSTSNKQSIYQLANPSSQMCSLPYSMPVVHTAMPIMAFSPTLQLSSLLPGVPLTVSASVTNTSTCPLQSTHLDNLGHSLRKIENVQLKTMHQNGLCTIEVTWSNGQCTEVVKTVQDIYNFHQMLAEQLNEDNLIPKEDINIPKLPDFYSSDHGQPNSMTVDMGLEMAHYLRQLVESSVMTSELVASFFQHHSVDEQSDGDHKVKTVLVYGHTSYVNKTEQSHFSETSDPQQPFNTTVSASSAAVSYSSTASSPIHSACNSNSGSPQIHRRGSEDMLTLEQLLKKENLRKYWEKLQSSGLDEIQNMSVEELKSKGLTLTAARRLRKLLDAAK</sequence>
<dbReference type="InterPro" id="IPR036871">
    <property type="entry name" value="PX_dom_sf"/>
</dbReference>
<dbReference type="GeneID" id="106466014"/>
<name>A0ABM1BGU3_LIMPO</name>
<dbReference type="InterPro" id="IPR058599">
    <property type="entry name" value="PHAT_Smg/ZCCHC2-like"/>
</dbReference>
<dbReference type="PANTHER" id="PTHR16195">
    <property type="entry name" value="ZINC FINGER CCHC DOMAIN CONTAINING PROTEIN"/>
    <property type="match status" value="1"/>
</dbReference>
<reference evidence="4" key="1">
    <citation type="submission" date="2025-08" db="UniProtKB">
        <authorList>
            <consortium name="RefSeq"/>
        </authorList>
    </citation>
    <scope>IDENTIFICATION</scope>
    <source>
        <tissue evidence="4">Muscle</tissue>
    </source>
</reference>
<dbReference type="Pfam" id="PF26034">
    <property type="entry name" value="PHAT_SMAUG"/>
    <property type="match status" value="1"/>
</dbReference>
<organism evidence="3 4">
    <name type="scientific">Limulus polyphemus</name>
    <name type="common">Atlantic horseshoe crab</name>
    <dbReference type="NCBI Taxonomy" id="6850"/>
    <lineage>
        <taxon>Eukaryota</taxon>
        <taxon>Metazoa</taxon>
        <taxon>Ecdysozoa</taxon>
        <taxon>Arthropoda</taxon>
        <taxon>Chelicerata</taxon>
        <taxon>Merostomata</taxon>
        <taxon>Xiphosura</taxon>
        <taxon>Limulidae</taxon>
        <taxon>Limulus</taxon>
    </lineage>
</organism>
<dbReference type="InterPro" id="IPR057327">
    <property type="entry name" value="Vts1_dom"/>
</dbReference>
<keyword evidence="3" id="KW-1185">Reference proteome</keyword>
<evidence type="ECO:0000259" key="1">
    <source>
        <dbReference type="Pfam" id="PF25479"/>
    </source>
</evidence>
<accession>A0ABM1BGU3</accession>
<dbReference type="Pfam" id="PF25479">
    <property type="entry name" value="Vts1"/>
    <property type="match status" value="1"/>
</dbReference>
<gene>
    <name evidence="4" type="primary">LOC106466014</name>
</gene>
<dbReference type="Proteomes" id="UP000694941">
    <property type="component" value="Unplaced"/>
</dbReference>
<evidence type="ECO:0000259" key="2">
    <source>
        <dbReference type="Pfam" id="PF26034"/>
    </source>
</evidence>
<dbReference type="InterPro" id="IPR013761">
    <property type="entry name" value="SAM/pointed_sf"/>
</dbReference>
<proteinExistence type="predicted"/>
<dbReference type="PANTHER" id="PTHR16195:SF16">
    <property type="entry name" value="ZINC FINGER CCHC DOMAIN-CONTAINING PROTEIN 14"/>
    <property type="match status" value="1"/>
</dbReference>
<dbReference type="SUPFAM" id="SSF64268">
    <property type="entry name" value="PX domain"/>
    <property type="match status" value="1"/>
</dbReference>
<dbReference type="RefSeq" id="XP_013781714.2">
    <property type="nucleotide sequence ID" value="XM_013926260.2"/>
</dbReference>
<dbReference type="Gene3D" id="3.30.1520.10">
    <property type="entry name" value="Phox-like domain"/>
    <property type="match status" value="1"/>
</dbReference>
<dbReference type="Gene3D" id="1.10.150.50">
    <property type="entry name" value="Transcription Factor, Ets-1"/>
    <property type="match status" value="1"/>
</dbReference>
<evidence type="ECO:0000313" key="4">
    <source>
        <dbReference type="RefSeq" id="XP_013781714.2"/>
    </source>
</evidence>
<dbReference type="InterPro" id="IPR042344">
    <property type="entry name" value="ZCCHC14"/>
</dbReference>
<feature type="domain" description="SMAUG/ZCCHC2-like PHAT" evidence="2">
    <location>
        <begin position="54"/>
        <end position="160"/>
    </location>
</feature>
<protein>
    <submittedName>
        <fullName evidence="4">Zinc finger CCHC domain-containing protein 2-like</fullName>
    </submittedName>
</protein>